<feature type="compositionally biased region" description="Acidic residues" evidence="5">
    <location>
        <begin position="944"/>
        <end position="953"/>
    </location>
</feature>
<feature type="compositionally biased region" description="Low complexity" evidence="5">
    <location>
        <begin position="1307"/>
        <end position="1348"/>
    </location>
</feature>
<dbReference type="PROSITE" id="PS50082">
    <property type="entry name" value="WD_REPEATS_2"/>
    <property type="match status" value="2"/>
</dbReference>
<dbReference type="InterPro" id="IPR011989">
    <property type="entry name" value="ARM-like"/>
</dbReference>
<evidence type="ECO:0008006" key="8">
    <source>
        <dbReference type="Google" id="ProtNLM"/>
    </source>
</evidence>
<dbReference type="EMBL" id="QEAQ01000001">
    <property type="protein sequence ID" value="TPX62954.1"/>
    <property type="molecule type" value="Genomic_DNA"/>
</dbReference>
<dbReference type="Gene3D" id="2.130.10.10">
    <property type="entry name" value="YVTN repeat-like/Quinoprotein amine dehydrogenase"/>
    <property type="match status" value="3"/>
</dbReference>
<feature type="repeat" description="WD" evidence="3">
    <location>
        <begin position="701"/>
        <end position="733"/>
    </location>
</feature>
<comment type="caution">
    <text evidence="6">The sequence shown here is derived from an EMBL/GenBank/DDBJ whole genome shotgun (WGS) entry which is preliminary data.</text>
</comment>
<dbReference type="PANTHER" id="PTHR45532">
    <property type="entry name" value="WD REPEAT-CONTAINING PROTEIN 97"/>
    <property type="match status" value="1"/>
</dbReference>
<protein>
    <recommendedName>
        <fullName evidence="8">WD40 repeat-like protein</fullName>
    </recommendedName>
</protein>
<evidence type="ECO:0000256" key="2">
    <source>
        <dbReference type="ARBA" id="ARBA00022737"/>
    </source>
</evidence>
<gene>
    <name evidence="6" type="ORF">PhCBS80983_g00223</name>
</gene>
<feature type="repeat" description="WD" evidence="3">
    <location>
        <begin position="572"/>
        <end position="606"/>
    </location>
</feature>
<keyword evidence="2" id="KW-0677">Repeat</keyword>
<dbReference type="Gene3D" id="1.25.10.10">
    <property type="entry name" value="Leucine-rich Repeat Variant"/>
    <property type="match status" value="1"/>
</dbReference>
<dbReference type="Pfam" id="PF00400">
    <property type="entry name" value="WD40"/>
    <property type="match status" value="3"/>
</dbReference>
<keyword evidence="4" id="KW-0175">Coiled coil</keyword>
<evidence type="ECO:0000256" key="5">
    <source>
        <dbReference type="SAM" id="MobiDB-lite"/>
    </source>
</evidence>
<sequence length="1799" mass="196086">MPPSPQPIFSAKAGLIASSKLPTNVETMSLGSGDVSELGGSTLSLESDDLDASEEPTSSEYILFPWRTIKKKVQARATGAINSGNVLSTTIPHGFQQSRALPHQRPTVRSAIYIPGIPDRVVSVDSHHVNVWKNETKVSSIPLVPQPKAPRSALAGLTKWLYVSNLKGLFIATAQLEIKLLNPLFEEITSVSSAKPVQSLEFVEAENELITGGVGTIRVWKLKKSVDLATPYRFDGCRLTIGDLHEEDWVSHTVHSAHNNQLYAGIAVITHQALALKIYDYKTGERLETMKDVHELSITAMTIFEPFGLLITASLKIFNRQNNLLHRLHEHTHSVSGIQLLPLPDNKTGLAALATTPFFLSCSLDGTVRMWDADMGVCVYCLQTPSECLGLQWMKGDSFLHYAKDRISVWNLNRFYTSFTHTRSPVTQLQRIHVPNRPARILSVAEDGSLRILSPVSGVMVTIGFPVMEDIKILASVYDPAKNRAWLLLDNGDLAVYSTQTNPCEILDETKHAPGHARICCMTALSALGPVTNAYDVSTSNAPAVYGLWGGCDAGQIVLVDIRDPSRQESIVQAHAGEITSIVWDESRMRLFTSGKDRVVKVWSVSVPANSCLATILPKDDQELGTRGAGEIIMTGWDNDSAPVSLRLTLVATVGVTDGCVTRMAWGACRDRLAVATDTNRVFMVNVSGSAGSVVKQHARDDEHTRTVTGLAANAGTGVVASGSDDGTVKIWDGIENVLLREIQFAYPVSSVCFANPRGDLLVGLPDELVAVRIEDYLPGPQLRAVMDGAPWADDILEDPYSFDSGLDFWSLYRGADNSGATWHVAKPETPVPNELVSTDRDIQRVEKQLEEQIEALELEQQHHLRARVIREESISSSTGTMHLLGTTVASRIASRRASREQSILNRRPSYGDTLLLWGNTMGPGGQLGGDVKWAGFEKPSLWDEGDEDEDDVEQHPARRGPRSNKLGNRQILIQEAHHPRHSPTNESIEFAKVAKIRRGGVSAMGVQEEDEKCVGDTSKKRSNKGSLEELRSGEPQPNQPGAQQQPQAGEPGDAEMISANQAVQLDSSHVGKEDGSAPQTPQESGRQRKGSRGERGREIPTMQQAQAAAAAQIARRAAPVKESVPKPLVAKAKPGVIPTAPSAVPVAPNSAAPAAASSTLTAEEQAAERQAQIRRGMERLGILPNSMVAGQTPSILTLKKQSEERARKEKDKAMLENARALVMRRRAAERAARIAAGGAIDMLLEEDEEEEAETPEKKAKKEEGVRRLKREMSDRDARYQIGQPVMPSVATITESTKTANGEEEAPSSAVASPAAVTGTTPPIAPTEPESSQPATPSTPSTPTAPARRVPPENLPETRKAVFHKRANFSDVTIAGVLTVIAPDDTGVVSVDYRSEQRPIPLQIIHAPTPPPRAMTPISRSSSGARAGAHQDVRPDSSSEGLTRVIFERRNGNHERGGTPPAIIKPHKVPSAAHTDLLPKEHRVATPPQPFPYLQEVKFSVHDHPGGVIKKELPVGPQISQEVVLEKIVPELQGILTAFWFPGMGGREINFANVMQVLFEVLKTGYWSEKAEASDALLLLFLKFKDEFRDPLQDFIMPQIESLSDRDWQTRLRLCQNLVKYGVYAAPLIQALMARLVDEHVDVRKAAMHSLAHFGIDTTHALRSAMQQLNMLPSRPTGPRESWLDILLARLRARQRAAEAESIRQSQKWLSAMTVYSPHRSRPPSSYVTLVPPPDRTQGDGVDFVMPTFPDPIAVAAARKMGVVGTAGSRMSTRMSFAGNALPGTPAKRGRRISLMAAD</sequence>
<evidence type="ECO:0000313" key="7">
    <source>
        <dbReference type="Proteomes" id="UP000318582"/>
    </source>
</evidence>
<feature type="compositionally biased region" description="Low complexity" evidence="5">
    <location>
        <begin position="1034"/>
        <end position="1052"/>
    </location>
</feature>
<feature type="compositionally biased region" description="Low complexity" evidence="5">
    <location>
        <begin position="36"/>
        <end position="45"/>
    </location>
</feature>
<evidence type="ECO:0000256" key="1">
    <source>
        <dbReference type="ARBA" id="ARBA00022574"/>
    </source>
</evidence>
<dbReference type="SUPFAM" id="SSF50978">
    <property type="entry name" value="WD40 repeat-like"/>
    <property type="match status" value="2"/>
</dbReference>
<dbReference type="SUPFAM" id="SSF48371">
    <property type="entry name" value="ARM repeat"/>
    <property type="match status" value="1"/>
</dbReference>
<dbReference type="Proteomes" id="UP000318582">
    <property type="component" value="Unassembled WGS sequence"/>
</dbReference>
<dbReference type="STRING" id="109895.A0A507EGJ5"/>
<keyword evidence="7" id="KW-1185">Reference proteome</keyword>
<reference evidence="6 7" key="1">
    <citation type="journal article" date="2019" name="Sci. Rep.">
        <title>Comparative genomics of chytrid fungi reveal insights into the obligate biotrophic and pathogenic lifestyle of Synchytrium endobioticum.</title>
        <authorList>
            <person name="van de Vossenberg B.T.L.H."/>
            <person name="Warris S."/>
            <person name="Nguyen H.D.T."/>
            <person name="van Gent-Pelzer M.P.E."/>
            <person name="Joly D.L."/>
            <person name="van de Geest H.C."/>
            <person name="Bonants P.J.M."/>
            <person name="Smith D.S."/>
            <person name="Levesque C.A."/>
            <person name="van der Lee T.A.J."/>
        </authorList>
    </citation>
    <scope>NUCLEOTIDE SEQUENCE [LARGE SCALE GENOMIC DNA]</scope>
    <source>
        <strain evidence="6 7">CBS 809.83</strain>
    </source>
</reference>
<name>A0A507EGJ5_9FUNG</name>
<feature type="region of interest" description="Disordered" evidence="5">
    <location>
        <begin position="1003"/>
        <end position="1105"/>
    </location>
</feature>
<feature type="compositionally biased region" description="Low complexity" evidence="5">
    <location>
        <begin position="1419"/>
        <end position="1428"/>
    </location>
</feature>
<dbReference type="PANTHER" id="PTHR45532:SF1">
    <property type="entry name" value="WD REPEAT-CONTAINING PROTEIN 97"/>
    <property type="match status" value="1"/>
</dbReference>
<feature type="compositionally biased region" description="Polar residues" evidence="5">
    <location>
        <begin position="1291"/>
        <end position="1300"/>
    </location>
</feature>
<feature type="region of interest" description="Disordered" evidence="5">
    <location>
        <begin position="1247"/>
        <end position="1353"/>
    </location>
</feature>
<dbReference type="InterPro" id="IPR001680">
    <property type="entry name" value="WD40_rpt"/>
</dbReference>
<evidence type="ECO:0000256" key="4">
    <source>
        <dbReference type="SAM" id="Coils"/>
    </source>
</evidence>
<evidence type="ECO:0000256" key="3">
    <source>
        <dbReference type="PROSITE-ProRule" id="PRU00221"/>
    </source>
</evidence>
<evidence type="ECO:0000313" key="6">
    <source>
        <dbReference type="EMBL" id="TPX62954.1"/>
    </source>
</evidence>
<organism evidence="6 7">
    <name type="scientific">Powellomyces hirtus</name>
    <dbReference type="NCBI Taxonomy" id="109895"/>
    <lineage>
        <taxon>Eukaryota</taxon>
        <taxon>Fungi</taxon>
        <taxon>Fungi incertae sedis</taxon>
        <taxon>Chytridiomycota</taxon>
        <taxon>Chytridiomycota incertae sedis</taxon>
        <taxon>Chytridiomycetes</taxon>
        <taxon>Spizellomycetales</taxon>
        <taxon>Powellomycetaceae</taxon>
        <taxon>Powellomyces</taxon>
    </lineage>
</organism>
<feature type="compositionally biased region" description="Basic and acidic residues" evidence="5">
    <location>
        <begin position="1255"/>
        <end position="1279"/>
    </location>
</feature>
<feature type="coiled-coil region" evidence="4">
    <location>
        <begin position="836"/>
        <end position="867"/>
    </location>
</feature>
<keyword evidence="1 3" id="KW-0853">WD repeat</keyword>
<dbReference type="InterPro" id="IPR020472">
    <property type="entry name" value="WD40_PAC1"/>
</dbReference>
<dbReference type="PRINTS" id="PR00320">
    <property type="entry name" value="GPROTEINBRPT"/>
</dbReference>
<feature type="region of interest" description="Disordered" evidence="5">
    <location>
        <begin position="941"/>
        <end position="969"/>
    </location>
</feature>
<feature type="region of interest" description="Disordered" evidence="5">
    <location>
        <begin position="1404"/>
        <end position="1442"/>
    </location>
</feature>
<accession>A0A507EGJ5</accession>
<dbReference type="PROSITE" id="PS50294">
    <property type="entry name" value="WD_REPEATS_REGION"/>
    <property type="match status" value="2"/>
</dbReference>
<dbReference type="InterPro" id="IPR036322">
    <property type="entry name" value="WD40_repeat_dom_sf"/>
</dbReference>
<dbReference type="InterPro" id="IPR016024">
    <property type="entry name" value="ARM-type_fold"/>
</dbReference>
<proteinExistence type="predicted"/>
<dbReference type="SMART" id="SM00320">
    <property type="entry name" value="WD40"/>
    <property type="match status" value="8"/>
</dbReference>
<feature type="compositionally biased region" description="Polar residues" evidence="5">
    <location>
        <begin position="1059"/>
        <end position="1068"/>
    </location>
</feature>
<dbReference type="InterPro" id="IPR015943">
    <property type="entry name" value="WD40/YVTN_repeat-like_dom_sf"/>
</dbReference>
<feature type="region of interest" description="Disordered" evidence="5">
    <location>
        <begin position="28"/>
        <end position="52"/>
    </location>
</feature>